<dbReference type="InterPro" id="IPR001787">
    <property type="entry name" value="Ribosomal_bL21"/>
</dbReference>
<accession>A0A6G6BMK2</accession>
<dbReference type="GO" id="GO:1990904">
    <property type="term" value="C:ribonucleoprotein complex"/>
    <property type="evidence" value="ECO:0007669"/>
    <property type="project" value="UniProtKB-KW"/>
</dbReference>
<dbReference type="Pfam" id="PF00829">
    <property type="entry name" value="Ribosomal_L21p"/>
    <property type="match status" value="1"/>
</dbReference>
<keyword evidence="2 6" id="KW-0694">RNA-binding</keyword>
<reference evidence="7" key="1">
    <citation type="journal article" date="2020" name="Biol. Lett.">
        <title>Evolutionary rates are correlated between cockroach symbionts and mitochondrial genomes.</title>
        <authorList>
            <person name="Arab D.A."/>
            <person name="Bourguignon T."/>
            <person name="Wang Z."/>
            <person name="Ho S.Y.W."/>
            <person name="Lo N."/>
        </authorList>
    </citation>
    <scope>NUCLEOTIDE SEQUENCE</scope>
    <source>
        <strain evidence="7">DHOG63112</strain>
    </source>
</reference>
<dbReference type="InterPro" id="IPR036164">
    <property type="entry name" value="bL21-like_sf"/>
</dbReference>
<evidence type="ECO:0000256" key="2">
    <source>
        <dbReference type="ARBA" id="ARBA00022884"/>
    </source>
</evidence>
<keyword evidence="3 6" id="KW-0689">Ribosomal protein</keyword>
<protein>
    <recommendedName>
        <fullName evidence="5 6">50S ribosomal protein L21</fullName>
    </recommendedName>
</protein>
<keyword evidence="1 6" id="KW-0699">rRNA-binding</keyword>
<evidence type="ECO:0000256" key="5">
    <source>
        <dbReference type="ARBA" id="ARBA00035483"/>
    </source>
</evidence>
<proteinExistence type="inferred from homology"/>
<dbReference type="PANTHER" id="PTHR21349">
    <property type="entry name" value="50S RIBOSOMAL PROTEIN L21"/>
    <property type="match status" value="1"/>
</dbReference>
<dbReference type="NCBIfam" id="TIGR00061">
    <property type="entry name" value="L21"/>
    <property type="match status" value="1"/>
</dbReference>
<dbReference type="GO" id="GO:0006412">
    <property type="term" value="P:translation"/>
    <property type="evidence" value="ECO:0007669"/>
    <property type="project" value="InterPro"/>
</dbReference>
<feature type="non-terminal residue" evidence="7">
    <location>
        <position position="106"/>
    </location>
</feature>
<organism evidence="7">
    <name type="scientific">Blattabacterium sp.</name>
    <name type="common">Lamproblatta sp.</name>
    <dbReference type="NCBI Taxonomy" id="2712812"/>
    <lineage>
        <taxon>Bacteria</taxon>
        <taxon>Pseudomonadati</taxon>
        <taxon>Bacteroidota</taxon>
        <taxon>Flavobacteriia</taxon>
        <taxon>Flavobacteriales</taxon>
        <taxon>Blattabacteriaceae</taxon>
        <taxon>Blattabacterium</taxon>
    </lineage>
</organism>
<comment type="similarity">
    <text evidence="6">Belongs to the bacterial ribosomal protein bL21 family.</text>
</comment>
<name>A0A6G6BMK2_9FLAO</name>
<evidence type="ECO:0000256" key="4">
    <source>
        <dbReference type="ARBA" id="ARBA00023274"/>
    </source>
</evidence>
<evidence type="ECO:0000256" key="6">
    <source>
        <dbReference type="RuleBase" id="RU000562"/>
    </source>
</evidence>
<dbReference type="GO" id="GO:0005840">
    <property type="term" value="C:ribosome"/>
    <property type="evidence" value="ECO:0007669"/>
    <property type="project" value="UniProtKB-KW"/>
</dbReference>
<keyword evidence="4 6" id="KW-0687">Ribonucleoprotein</keyword>
<sequence>MIYAIVNILGKQFKLIQDKYVYIPKYSNKNIEEKIFFKQVFLFYKNGEIQIGKPFLKNIHVEVKILKHLKGKKIIIFKKKRRKGYKVKNGFRPSFTKIQVISFLEK</sequence>
<comment type="function">
    <text evidence="6">This protein binds to 23S rRNA in the presence of protein L20.</text>
</comment>
<evidence type="ECO:0000256" key="1">
    <source>
        <dbReference type="ARBA" id="ARBA00022730"/>
    </source>
</evidence>
<evidence type="ECO:0000313" key="7">
    <source>
        <dbReference type="EMBL" id="QID53451.1"/>
    </source>
</evidence>
<dbReference type="PANTHER" id="PTHR21349:SF7">
    <property type="entry name" value="LARGE RIBOSOMAL SUBUNIT PROTEIN BL21C"/>
    <property type="match status" value="1"/>
</dbReference>
<dbReference type="GO" id="GO:0003735">
    <property type="term" value="F:structural constituent of ribosome"/>
    <property type="evidence" value="ECO:0007669"/>
    <property type="project" value="InterPro"/>
</dbReference>
<dbReference type="EMBL" id="MN039471">
    <property type="protein sequence ID" value="QID53451.1"/>
    <property type="molecule type" value="Genomic_DNA"/>
</dbReference>
<dbReference type="GO" id="GO:0019843">
    <property type="term" value="F:rRNA binding"/>
    <property type="evidence" value="ECO:0007669"/>
    <property type="project" value="UniProtKB-KW"/>
</dbReference>
<dbReference type="HAMAP" id="MF_01363">
    <property type="entry name" value="Ribosomal_bL21"/>
    <property type="match status" value="1"/>
</dbReference>
<dbReference type="InterPro" id="IPR028909">
    <property type="entry name" value="bL21-like"/>
</dbReference>
<dbReference type="GO" id="GO:0005737">
    <property type="term" value="C:cytoplasm"/>
    <property type="evidence" value="ECO:0007669"/>
    <property type="project" value="UniProtKB-ARBA"/>
</dbReference>
<dbReference type="SUPFAM" id="SSF141091">
    <property type="entry name" value="L21p-like"/>
    <property type="match status" value="1"/>
</dbReference>
<evidence type="ECO:0000256" key="3">
    <source>
        <dbReference type="ARBA" id="ARBA00022980"/>
    </source>
</evidence>
<dbReference type="AlphaFoldDB" id="A0A6G6BMK2"/>